<evidence type="ECO:0000259" key="4">
    <source>
        <dbReference type="Pfam" id="PF07804"/>
    </source>
</evidence>
<evidence type="ECO:0000256" key="2">
    <source>
        <dbReference type="ARBA" id="ARBA00022679"/>
    </source>
</evidence>
<comment type="caution">
    <text evidence="6">The sequence shown here is derived from an EMBL/GenBank/DDBJ whole genome shotgun (WGS) entry which is preliminary data.</text>
</comment>
<dbReference type="RefSeq" id="WP_181888391.1">
    <property type="nucleotide sequence ID" value="NZ_CP170998.1"/>
</dbReference>
<name>A0A7W2E9L3_9CORY</name>
<evidence type="ECO:0000313" key="6">
    <source>
        <dbReference type="EMBL" id="MBA5243671.1"/>
    </source>
</evidence>
<dbReference type="InterPro" id="IPR052028">
    <property type="entry name" value="HipA_Ser/Thr_kinase"/>
</dbReference>
<sequence>MAPTSIGIWTEIEDRKISVATYFPHQHGGTLEYEKEWIQHPGAYAISPALPLHSGKQPLFSDRGHLPTALSDSAPDRWGRMLIQKQFARRGEQPTEVDYLLGVDDRLRLGALRFEVNGVTQSPSSRVPKLVNLADIERASRAVEEGDDAVDALRRIAVAGSSLGGARPKATVIDDGGKLMMAKFSSSADTIDAVAWEKVCLDIAELAGINTPSSRLLEINGRSVLLLERFDRAYGEDGSEARIPYMSAMTLLNRTDGDRASMVEIAEELRLLSINGDSAAELFSRAAINLLVGNTDNHLRNHGFIRVGGAWQLSPVFDITPATTKTNFATSVDVVGDDSVDTLIGAAGWFGLNDAQAIERLSRAVDAVKQWKELARRNQIAVAEDKQVAPGFDGEHLQRAQQLIRERRA</sequence>
<dbReference type="AlphaFoldDB" id="A0A7W2E9L3"/>
<feature type="domain" description="HipA-like C-terminal" evidence="4">
    <location>
        <begin position="161"/>
        <end position="370"/>
    </location>
</feature>
<proteinExistence type="inferred from homology"/>
<evidence type="ECO:0000313" key="7">
    <source>
        <dbReference type="Proteomes" id="UP000523682"/>
    </source>
</evidence>
<accession>A0A7W2E9L3</accession>
<dbReference type="InterPro" id="IPR012893">
    <property type="entry name" value="HipA-like_C"/>
</dbReference>
<keyword evidence="2" id="KW-0808">Transferase</keyword>
<dbReference type="GO" id="GO:0004674">
    <property type="term" value="F:protein serine/threonine kinase activity"/>
    <property type="evidence" value="ECO:0007669"/>
    <property type="project" value="TreeGrafter"/>
</dbReference>
<organism evidence="6 7">
    <name type="scientific">Corynebacterium haemomassiliense</name>
    <dbReference type="NCBI Taxonomy" id="2754726"/>
    <lineage>
        <taxon>Bacteria</taxon>
        <taxon>Bacillati</taxon>
        <taxon>Actinomycetota</taxon>
        <taxon>Actinomycetes</taxon>
        <taxon>Mycobacteriales</taxon>
        <taxon>Corynebacteriaceae</taxon>
        <taxon>Corynebacterium</taxon>
    </lineage>
</organism>
<gene>
    <name evidence="6" type="ORF">H0193_02375</name>
</gene>
<dbReference type="PANTHER" id="PTHR37419">
    <property type="entry name" value="SERINE/THREONINE-PROTEIN KINASE TOXIN HIPA"/>
    <property type="match status" value="1"/>
</dbReference>
<protein>
    <submittedName>
        <fullName evidence="6">Type II toxin-antitoxin system HipA family toxin</fullName>
    </submittedName>
</protein>
<comment type="similarity">
    <text evidence="1">Belongs to the HipA Ser/Thr kinase family.</text>
</comment>
<dbReference type="GO" id="GO:0005829">
    <property type="term" value="C:cytosol"/>
    <property type="evidence" value="ECO:0007669"/>
    <property type="project" value="TreeGrafter"/>
</dbReference>
<keyword evidence="7" id="KW-1185">Reference proteome</keyword>
<dbReference type="InterPro" id="IPR017508">
    <property type="entry name" value="HipA_N1"/>
</dbReference>
<evidence type="ECO:0000256" key="1">
    <source>
        <dbReference type="ARBA" id="ARBA00010164"/>
    </source>
</evidence>
<dbReference type="EMBL" id="JACDTZ010000001">
    <property type="protein sequence ID" value="MBA5243671.1"/>
    <property type="molecule type" value="Genomic_DNA"/>
</dbReference>
<dbReference type="Pfam" id="PF07804">
    <property type="entry name" value="HipA_C"/>
    <property type="match status" value="1"/>
</dbReference>
<reference evidence="6 7" key="1">
    <citation type="submission" date="2020-07" db="EMBL/GenBank/DDBJ databases">
        <title>Draft genome and description of Corynebacterium haemomassiliense strain Marseile-Q3615 sp. nov.</title>
        <authorList>
            <person name="Boxberger M."/>
            <person name="La Scola B."/>
        </authorList>
    </citation>
    <scope>NUCLEOTIDE SEQUENCE [LARGE SCALE GENOMIC DNA]</scope>
    <source>
        <strain evidence="6 7">Marseille-Q3615</strain>
    </source>
</reference>
<dbReference type="PANTHER" id="PTHR37419:SF8">
    <property type="entry name" value="TOXIN YJJJ"/>
    <property type="match status" value="1"/>
</dbReference>
<dbReference type="Proteomes" id="UP000523682">
    <property type="component" value="Unassembled WGS sequence"/>
</dbReference>
<feature type="domain" description="HipA N-terminal subdomain 1" evidence="5">
    <location>
        <begin position="26"/>
        <end position="101"/>
    </location>
</feature>
<dbReference type="Pfam" id="PF13657">
    <property type="entry name" value="Couple_hipA"/>
    <property type="match status" value="1"/>
</dbReference>
<evidence type="ECO:0000256" key="3">
    <source>
        <dbReference type="ARBA" id="ARBA00022777"/>
    </source>
</evidence>
<keyword evidence="3" id="KW-0418">Kinase</keyword>
<evidence type="ECO:0000259" key="5">
    <source>
        <dbReference type="Pfam" id="PF13657"/>
    </source>
</evidence>